<feature type="chain" id="PRO_5001652911" evidence="3">
    <location>
        <begin position="32"/>
        <end position="584"/>
    </location>
</feature>
<dbReference type="Proteomes" id="UP000027586">
    <property type="component" value="Unassembled WGS sequence"/>
</dbReference>
<evidence type="ECO:0000256" key="1">
    <source>
        <dbReference type="SAM" id="MobiDB-lite"/>
    </source>
</evidence>
<feature type="transmembrane region" description="Helical" evidence="2">
    <location>
        <begin position="451"/>
        <end position="473"/>
    </location>
</feature>
<keyword evidence="2" id="KW-0472">Membrane</keyword>
<keyword evidence="5" id="KW-1185">Reference proteome</keyword>
<protein>
    <submittedName>
        <fullName evidence="4">Uncharacterized protein</fullName>
    </submittedName>
</protein>
<reference evidence="4" key="1">
    <citation type="submission" date="2013-08" db="EMBL/GenBank/DDBJ databases">
        <title>Gene expansion shapes genome architecture in the human pathogen Lichtheimia corymbifera: an evolutionary genomics analysis in the ancient terrestrial Mucorales (Mucoromycotina).</title>
        <authorList>
            <person name="Schwartze V.U."/>
            <person name="Winter S."/>
            <person name="Shelest E."/>
            <person name="Marcet-Houben M."/>
            <person name="Horn F."/>
            <person name="Wehner S."/>
            <person name="Hoffmann K."/>
            <person name="Riege K."/>
            <person name="Sammeth M."/>
            <person name="Nowrousian M."/>
            <person name="Valiante V."/>
            <person name="Linde J."/>
            <person name="Jacobsen I.D."/>
            <person name="Marz M."/>
            <person name="Brakhage A.A."/>
            <person name="Gabaldon T."/>
            <person name="Bocker S."/>
            <person name="Voigt K."/>
        </authorList>
    </citation>
    <scope>NUCLEOTIDE SEQUENCE [LARGE SCALE GENOMIC DNA]</scope>
    <source>
        <strain evidence="4">FSU 9682</strain>
    </source>
</reference>
<comment type="caution">
    <text evidence="4">The sequence shown here is derived from an EMBL/GenBank/DDBJ whole genome shotgun (WGS) entry which is preliminary data.</text>
</comment>
<keyword evidence="2" id="KW-1133">Transmembrane helix</keyword>
<feature type="region of interest" description="Disordered" evidence="1">
    <location>
        <begin position="240"/>
        <end position="259"/>
    </location>
</feature>
<evidence type="ECO:0000256" key="3">
    <source>
        <dbReference type="SAM" id="SignalP"/>
    </source>
</evidence>
<feature type="signal peptide" evidence="3">
    <location>
        <begin position="1"/>
        <end position="31"/>
    </location>
</feature>
<feature type="transmembrane region" description="Helical" evidence="2">
    <location>
        <begin position="371"/>
        <end position="399"/>
    </location>
</feature>
<dbReference type="OrthoDB" id="2224271at2759"/>
<dbReference type="EMBL" id="CBTN010000042">
    <property type="protein sequence ID" value="CDH56895.1"/>
    <property type="molecule type" value="Genomic_DNA"/>
</dbReference>
<feature type="transmembrane region" description="Helical" evidence="2">
    <location>
        <begin position="535"/>
        <end position="551"/>
    </location>
</feature>
<sequence length="584" mass="66201">MTQLLHATSLSNWTLSLVLGAAAALRSGSQAGYVDELPFCDVLLTFTSRLAEHGLSGTNVVIGLDTRWIRMMIKSFHTRRMPNSYILLDGKTFVPNCINEEDPQEYLPNGRCLMTPEPRCPILPNMFYSLVTDYHHADGKVFKAVHRPECILRQEIDGRAIEFLSDDLTKRLRGITNLQAIKLCAEMIDSMCDKVVKSEETNEWDRRIIDRIRLLTFQSDDAILTLLRKDAMHPNELIKQLSASEDDQDQEDATRRNETMDRIHSRIPAMLERLKLNAFDVPGESTPYSIYDISRAFIIYFGIVRAVKMSRRIYEEQALVAMGYNIAVAHELISDVSDLPAPLQVGYSSGLVIESTSRSRLADIQPKDVHIFYTLFLELMISIGIMFLSGMGPITCMYVGRLLTARYRGSALKMGTSLNWSVGRVQLAFTGSARDDWMVCVTPVKNCTFRIALFTILVYLASIVPIAVWPLIHPQFSEINALGSNICYISFFFGILWILATESMQEHAQGLRSLACSILVGLLPITVFMGWQQEWIYLYLFEFIYGLQWVYGAVNEKWLYQGSSLFMLGVVGALRLSNLVDILW</sequence>
<evidence type="ECO:0000256" key="2">
    <source>
        <dbReference type="SAM" id="Phobius"/>
    </source>
</evidence>
<dbReference type="AlphaFoldDB" id="A0A068S4I7"/>
<organism evidence="4 5">
    <name type="scientific">Lichtheimia corymbifera JMRC:FSU:9682</name>
    <dbReference type="NCBI Taxonomy" id="1263082"/>
    <lineage>
        <taxon>Eukaryota</taxon>
        <taxon>Fungi</taxon>
        <taxon>Fungi incertae sedis</taxon>
        <taxon>Mucoromycota</taxon>
        <taxon>Mucoromycotina</taxon>
        <taxon>Mucoromycetes</taxon>
        <taxon>Mucorales</taxon>
        <taxon>Lichtheimiaceae</taxon>
        <taxon>Lichtheimia</taxon>
    </lineage>
</organism>
<feature type="transmembrane region" description="Helical" evidence="2">
    <location>
        <begin position="479"/>
        <end position="499"/>
    </location>
</feature>
<proteinExistence type="predicted"/>
<keyword evidence="3" id="KW-0732">Signal</keyword>
<dbReference type="VEuPathDB" id="FungiDB:LCOR_07899.1"/>
<evidence type="ECO:0000313" key="4">
    <source>
        <dbReference type="EMBL" id="CDH56895.1"/>
    </source>
</evidence>
<accession>A0A068S4I7</accession>
<evidence type="ECO:0000313" key="5">
    <source>
        <dbReference type="Proteomes" id="UP000027586"/>
    </source>
</evidence>
<name>A0A068S4I7_9FUNG</name>
<keyword evidence="2" id="KW-0812">Transmembrane</keyword>
<feature type="transmembrane region" description="Helical" evidence="2">
    <location>
        <begin position="511"/>
        <end position="529"/>
    </location>
</feature>
<gene>
    <name evidence="4" type="ORF">LCOR_07899.1</name>
</gene>